<feature type="compositionally biased region" description="Basic and acidic residues" evidence="1">
    <location>
        <begin position="152"/>
        <end position="166"/>
    </location>
</feature>
<evidence type="ECO:0000313" key="4">
    <source>
        <dbReference type="Proteomes" id="UP000436088"/>
    </source>
</evidence>
<dbReference type="InterPro" id="IPR036397">
    <property type="entry name" value="RNaseH_sf"/>
</dbReference>
<organism evidence="3 4">
    <name type="scientific">Hibiscus syriacus</name>
    <name type="common">Rose of Sharon</name>
    <dbReference type="NCBI Taxonomy" id="106335"/>
    <lineage>
        <taxon>Eukaryota</taxon>
        <taxon>Viridiplantae</taxon>
        <taxon>Streptophyta</taxon>
        <taxon>Embryophyta</taxon>
        <taxon>Tracheophyta</taxon>
        <taxon>Spermatophyta</taxon>
        <taxon>Magnoliopsida</taxon>
        <taxon>eudicotyledons</taxon>
        <taxon>Gunneridae</taxon>
        <taxon>Pentapetalae</taxon>
        <taxon>rosids</taxon>
        <taxon>malvids</taxon>
        <taxon>Malvales</taxon>
        <taxon>Malvaceae</taxon>
        <taxon>Malvoideae</taxon>
        <taxon>Hibiscus</taxon>
    </lineage>
</organism>
<name>A0A6A3BP72_HIBSY</name>
<feature type="compositionally biased region" description="Low complexity" evidence="1">
    <location>
        <begin position="43"/>
        <end position="61"/>
    </location>
</feature>
<feature type="compositionally biased region" description="Basic and acidic residues" evidence="1">
    <location>
        <begin position="75"/>
        <end position="88"/>
    </location>
</feature>
<keyword evidence="4" id="KW-1185">Reference proteome</keyword>
<evidence type="ECO:0000313" key="3">
    <source>
        <dbReference type="EMBL" id="KAE8718384.1"/>
    </source>
</evidence>
<dbReference type="Pfam" id="PF13456">
    <property type="entry name" value="RVT_3"/>
    <property type="match status" value="1"/>
</dbReference>
<reference evidence="3" key="1">
    <citation type="submission" date="2019-09" db="EMBL/GenBank/DDBJ databases">
        <title>Draft genome information of white flower Hibiscus syriacus.</title>
        <authorList>
            <person name="Kim Y.-M."/>
        </authorList>
    </citation>
    <scope>NUCLEOTIDE SEQUENCE [LARGE SCALE GENOMIC DNA]</scope>
    <source>
        <strain evidence="3">YM2019G1</strain>
    </source>
</reference>
<evidence type="ECO:0000256" key="1">
    <source>
        <dbReference type="SAM" id="MobiDB-lite"/>
    </source>
</evidence>
<feature type="compositionally biased region" description="Low complexity" evidence="1">
    <location>
        <begin position="13"/>
        <end position="34"/>
    </location>
</feature>
<dbReference type="SUPFAM" id="SSF53098">
    <property type="entry name" value="Ribonuclease H-like"/>
    <property type="match status" value="1"/>
</dbReference>
<dbReference type="CDD" id="cd06222">
    <property type="entry name" value="RNase_H_like"/>
    <property type="match status" value="1"/>
</dbReference>
<dbReference type="GO" id="GO:0004523">
    <property type="term" value="F:RNA-DNA hybrid ribonuclease activity"/>
    <property type="evidence" value="ECO:0007669"/>
    <property type="project" value="InterPro"/>
</dbReference>
<feature type="domain" description="RNase H type-1" evidence="2">
    <location>
        <begin position="217"/>
        <end position="339"/>
    </location>
</feature>
<dbReference type="EMBL" id="VEPZ02000812">
    <property type="protein sequence ID" value="KAE8718384.1"/>
    <property type="molecule type" value="Genomic_DNA"/>
</dbReference>
<feature type="compositionally biased region" description="Low complexity" evidence="1">
    <location>
        <begin position="103"/>
        <end position="114"/>
    </location>
</feature>
<feature type="compositionally biased region" description="Basic and acidic residues" evidence="1">
    <location>
        <begin position="173"/>
        <end position="184"/>
    </location>
</feature>
<dbReference type="Gene3D" id="3.30.420.10">
    <property type="entry name" value="Ribonuclease H-like superfamily/Ribonuclease H"/>
    <property type="match status" value="1"/>
</dbReference>
<dbReference type="AlphaFoldDB" id="A0A6A3BP72"/>
<dbReference type="InterPro" id="IPR053151">
    <property type="entry name" value="RNase_H-like"/>
</dbReference>
<sequence length="342" mass="37300">MPVQRNGARKGRAAAPKRQQQQPNPIEAGEAIATRTRRRRQAAEAAAAADEAPVINNNNGDGDNKNKKQRAQGGNDKDRVEKEEIGDKEMDEFDNGGRRSNDKGNAVINNNNGDGDNKNKKQRAQGGNDKLAVAAAVGEEENNNNNNNNRVLVERDRVEKEEIGDKEMDEFDNGGRRSNDKGNAGDDEGSTAPIPEKVLNSIVYCWNPPPVDYFKMNVDGAVCSVGMMAGIGGILRDWNRVTLLSFSESVGPTTPILAELKAIKKGIDIFVSSDWVLKGRLIIECDSKTTVDWIINQVSAPVFLSNLVKETVASVSLIHAIVRWIHRSCNCEADKLAKEGIG</sequence>
<dbReference type="InterPro" id="IPR012337">
    <property type="entry name" value="RNaseH-like_sf"/>
</dbReference>
<proteinExistence type="predicted"/>
<accession>A0A6A3BP72</accession>
<dbReference type="PANTHER" id="PTHR47723:SF23">
    <property type="entry name" value="REVERSE TRANSCRIPTASE-LIKE PROTEIN"/>
    <property type="match status" value="1"/>
</dbReference>
<dbReference type="Proteomes" id="UP000436088">
    <property type="component" value="Unassembled WGS sequence"/>
</dbReference>
<protein>
    <recommendedName>
        <fullName evidence="2">RNase H type-1 domain-containing protein</fullName>
    </recommendedName>
</protein>
<dbReference type="GO" id="GO:0003676">
    <property type="term" value="F:nucleic acid binding"/>
    <property type="evidence" value="ECO:0007669"/>
    <property type="project" value="InterPro"/>
</dbReference>
<evidence type="ECO:0000259" key="2">
    <source>
        <dbReference type="Pfam" id="PF13456"/>
    </source>
</evidence>
<dbReference type="PANTHER" id="PTHR47723">
    <property type="entry name" value="OS05G0353850 PROTEIN"/>
    <property type="match status" value="1"/>
</dbReference>
<feature type="region of interest" description="Disordered" evidence="1">
    <location>
        <begin position="1"/>
        <end position="193"/>
    </location>
</feature>
<comment type="caution">
    <text evidence="3">The sequence shown here is derived from an EMBL/GenBank/DDBJ whole genome shotgun (WGS) entry which is preliminary data.</text>
</comment>
<dbReference type="InterPro" id="IPR002156">
    <property type="entry name" value="RNaseH_domain"/>
</dbReference>
<gene>
    <name evidence="3" type="ORF">F3Y22_tig00110013pilonHSYRG00041</name>
</gene>
<dbReference type="InterPro" id="IPR044730">
    <property type="entry name" value="RNase_H-like_dom_plant"/>
</dbReference>